<evidence type="ECO:0000313" key="2">
    <source>
        <dbReference type="EMBL" id="NJB69745.1"/>
    </source>
</evidence>
<comment type="caution">
    <text evidence="2">The sequence shown here is derived from an EMBL/GenBank/DDBJ whole genome shotgun (WGS) entry which is preliminary data.</text>
</comment>
<reference evidence="2 3" key="1">
    <citation type="submission" date="2020-03" db="EMBL/GenBank/DDBJ databases">
        <title>Genomic Encyclopedia of Type Strains, Phase IV (KMG-IV): sequencing the most valuable type-strain genomes for metagenomic binning, comparative biology and taxonomic classification.</title>
        <authorList>
            <person name="Goeker M."/>
        </authorList>
    </citation>
    <scope>NUCLEOTIDE SEQUENCE [LARGE SCALE GENOMIC DNA]</scope>
    <source>
        <strain evidence="2 3">DSM 29762</strain>
    </source>
</reference>
<name>A0A846QVZ5_9FLAO</name>
<accession>A0A846QVZ5</accession>
<keyword evidence="3" id="KW-1185">Reference proteome</keyword>
<dbReference type="GO" id="GO:0008218">
    <property type="term" value="P:bioluminescence"/>
    <property type="evidence" value="ECO:0007669"/>
    <property type="project" value="InterPro"/>
</dbReference>
<dbReference type="InterPro" id="IPR016161">
    <property type="entry name" value="Ald_DH/histidinol_DH"/>
</dbReference>
<proteinExistence type="predicted"/>
<sequence>MTDVALRSKAFVKLGTFLREFCEYSKKPIDLVGINEHWFPEFNAKIDLSGHKNGWHTRENVLFSLENWGRQLTESNINNWLKEYDLTTISPKQVAIIMAGNIPLVGFHDFLSTLITGNNILIKASTNDNVLLPFLAKYLVHIEPSFKKAIVFVEGQLQNYDCVIATGSNNTARYFEHYFGGKPNIIRRNRNSVAILTGKESAEQLHALGEDIFRYFGLGCRSVSKLFVPVGYNFDAFFKAIYPYKTIIEGVKYSNNYDYNKAVYLMSEFKILDNGFLLLKENKSYASPIGTVFYEPYDSMENLMNLLESDKEKLQCIVGNGILKTEIPFGQTQTPSLNDYADGVDTVEFLLRT</sequence>
<protein>
    <recommendedName>
        <fullName evidence="4">Acyl-CoA reductase</fullName>
    </recommendedName>
</protein>
<dbReference type="SUPFAM" id="SSF53720">
    <property type="entry name" value="ALDH-like"/>
    <property type="match status" value="1"/>
</dbReference>
<dbReference type="InterPro" id="IPR008670">
    <property type="entry name" value="CoA_reduct_LuxC"/>
</dbReference>
<dbReference type="RefSeq" id="WP_167959967.1">
    <property type="nucleotide sequence ID" value="NZ_JAATJJ010000001.1"/>
</dbReference>
<keyword evidence="1" id="KW-0521">NADP</keyword>
<evidence type="ECO:0008006" key="4">
    <source>
        <dbReference type="Google" id="ProtNLM"/>
    </source>
</evidence>
<dbReference type="AlphaFoldDB" id="A0A846QVZ5"/>
<dbReference type="EMBL" id="JAATJJ010000001">
    <property type="protein sequence ID" value="NJB69745.1"/>
    <property type="molecule type" value="Genomic_DNA"/>
</dbReference>
<dbReference type="Pfam" id="PF05893">
    <property type="entry name" value="LuxC"/>
    <property type="match status" value="1"/>
</dbReference>
<organism evidence="2 3">
    <name type="scientific">Saonia flava</name>
    <dbReference type="NCBI Taxonomy" id="523696"/>
    <lineage>
        <taxon>Bacteria</taxon>
        <taxon>Pseudomonadati</taxon>
        <taxon>Bacteroidota</taxon>
        <taxon>Flavobacteriia</taxon>
        <taxon>Flavobacteriales</taxon>
        <taxon>Flavobacteriaceae</taxon>
        <taxon>Saonia</taxon>
    </lineage>
</organism>
<gene>
    <name evidence="2" type="ORF">GGR42_000207</name>
</gene>
<evidence type="ECO:0000256" key="1">
    <source>
        <dbReference type="ARBA" id="ARBA00022857"/>
    </source>
</evidence>
<evidence type="ECO:0000313" key="3">
    <source>
        <dbReference type="Proteomes" id="UP000590442"/>
    </source>
</evidence>
<dbReference type="Proteomes" id="UP000590442">
    <property type="component" value="Unassembled WGS sequence"/>
</dbReference>
<dbReference type="GO" id="GO:0003995">
    <property type="term" value="F:acyl-CoA dehydrogenase activity"/>
    <property type="evidence" value="ECO:0007669"/>
    <property type="project" value="InterPro"/>
</dbReference>